<evidence type="ECO:0000256" key="13">
    <source>
        <dbReference type="SAM" id="Phobius"/>
    </source>
</evidence>
<keyword evidence="4" id="KW-1003">Cell membrane</keyword>
<dbReference type="InterPro" id="IPR044537">
    <property type="entry name" value="Rip2-like"/>
</dbReference>
<dbReference type="CDD" id="cd06158">
    <property type="entry name" value="S2P-M50_like_1"/>
    <property type="match status" value="1"/>
</dbReference>
<dbReference type="GeneID" id="53317201"/>
<dbReference type="AlphaFoldDB" id="A0A143DEQ1"/>
<accession>A0A143DEQ1</accession>
<keyword evidence="10 13" id="KW-1133">Transmembrane helix</keyword>
<dbReference type="Proteomes" id="UP000076066">
    <property type="component" value="Chromosome"/>
</dbReference>
<keyword evidence="6 13" id="KW-0812">Transmembrane</keyword>
<protein>
    <recommendedName>
        <fullName evidence="14">Peptidase M50 domain-containing protein</fullName>
    </recommendedName>
</protein>
<keyword evidence="16" id="KW-1185">Reference proteome</keyword>
<evidence type="ECO:0000256" key="6">
    <source>
        <dbReference type="ARBA" id="ARBA00022692"/>
    </source>
</evidence>
<evidence type="ECO:0000256" key="4">
    <source>
        <dbReference type="ARBA" id="ARBA00022475"/>
    </source>
</evidence>
<dbReference type="OrthoDB" id="9800627at2"/>
<dbReference type="RefSeq" id="WP_066135596.1">
    <property type="nucleotide sequence ID" value="NZ_CP014525.1"/>
</dbReference>
<proteinExistence type="inferred from homology"/>
<evidence type="ECO:0000256" key="7">
    <source>
        <dbReference type="ARBA" id="ARBA00022723"/>
    </source>
</evidence>
<evidence type="ECO:0000256" key="3">
    <source>
        <dbReference type="ARBA" id="ARBA00007931"/>
    </source>
</evidence>
<reference evidence="15 16" key="1">
    <citation type="submission" date="2016-02" db="EMBL/GenBank/DDBJ databases">
        <title>Complete Genome of H5569, the type strain of the newly described species Haematospirillium jordaniae.</title>
        <authorList>
            <person name="Nicholson A.C."/>
            <person name="Humrighouse B.W."/>
            <person name="Loparov V."/>
            <person name="McQuiston J.R."/>
        </authorList>
    </citation>
    <scope>NUCLEOTIDE SEQUENCE [LARGE SCALE GENOMIC DNA]</scope>
    <source>
        <strain evidence="15 16">H5569</strain>
    </source>
</reference>
<evidence type="ECO:0000256" key="1">
    <source>
        <dbReference type="ARBA" id="ARBA00001947"/>
    </source>
</evidence>
<dbReference type="PANTHER" id="PTHR35864">
    <property type="entry name" value="ZINC METALLOPROTEASE MJ0611-RELATED"/>
    <property type="match status" value="1"/>
</dbReference>
<feature type="transmembrane region" description="Helical" evidence="13">
    <location>
        <begin position="177"/>
        <end position="196"/>
    </location>
</feature>
<dbReference type="InterPro" id="IPR052348">
    <property type="entry name" value="Metallopeptidase_M50B"/>
</dbReference>
<dbReference type="GO" id="GO:0006508">
    <property type="term" value="P:proteolysis"/>
    <property type="evidence" value="ECO:0007669"/>
    <property type="project" value="UniProtKB-KW"/>
</dbReference>
<dbReference type="GO" id="GO:0005886">
    <property type="term" value="C:plasma membrane"/>
    <property type="evidence" value="ECO:0007669"/>
    <property type="project" value="UniProtKB-SubCell"/>
</dbReference>
<evidence type="ECO:0000256" key="2">
    <source>
        <dbReference type="ARBA" id="ARBA00004651"/>
    </source>
</evidence>
<keyword evidence="5" id="KW-0645">Protease</keyword>
<comment type="cofactor">
    <cofactor evidence="1">
        <name>Zn(2+)</name>
        <dbReference type="ChEBI" id="CHEBI:29105"/>
    </cofactor>
</comment>
<evidence type="ECO:0000313" key="16">
    <source>
        <dbReference type="Proteomes" id="UP000076066"/>
    </source>
</evidence>
<evidence type="ECO:0000256" key="5">
    <source>
        <dbReference type="ARBA" id="ARBA00022670"/>
    </source>
</evidence>
<keyword evidence="11" id="KW-0482">Metalloprotease</keyword>
<evidence type="ECO:0000259" key="14">
    <source>
        <dbReference type="Pfam" id="PF02163"/>
    </source>
</evidence>
<evidence type="ECO:0000313" key="15">
    <source>
        <dbReference type="EMBL" id="AMW35211.1"/>
    </source>
</evidence>
<dbReference type="PANTHER" id="PTHR35864:SF1">
    <property type="entry name" value="ZINC METALLOPROTEASE YWHC-RELATED"/>
    <property type="match status" value="1"/>
</dbReference>
<dbReference type="STRING" id="1549855.AY555_08535"/>
<feature type="transmembrane region" description="Helical" evidence="13">
    <location>
        <begin position="59"/>
        <end position="79"/>
    </location>
</feature>
<dbReference type="EMBL" id="CP014525">
    <property type="protein sequence ID" value="AMW35211.1"/>
    <property type="molecule type" value="Genomic_DNA"/>
</dbReference>
<evidence type="ECO:0000256" key="11">
    <source>
        <dbReference type="ARBA" id="ARBA00023049"/>
    </source>
</evidence>
<dbReference type="GO" id="GO:0046872">
    <property type="term" value="F:metal ion binding"/>
    <property type="evidence" value="ECO:0007669"/>
    <property type="project" value="UniProtKB-KW"/>
</dbReference>
<dbReference type="GO" id="GO:0008237">
    <property type="term" value="F:metallopeptidase activity"/>
    <property type="evidence" value="ECO:0007669"/>
    <property type="project" value="UniProtKB-KW"/>
</dbReference>
<organism evidence="15 16">
    <name type="scientific">Haematospirillum jordaniae</name>
    <dbReference type="NCBI Taxonomy" id="1549855"/>
    <lineage>
        <taxon>Bacteria</taxon>
        <taxon>Pseudomonadati</taxon>
        <taxon>Pseudomonadota</taxon>
        <taxon>Alphaproteobacteria</taxon>
        <taxon>Rhodospirillales</taxon>
        <taxon>Novispirillaceae</taxon>
        <taxon>Haematospirillum</taxon>
    </lineage>
</organism>
<sequence>MFSLIADILHAASVWGIPVLSAVVLHELAHGLVADVLGDRTARLAGRLTLNPVKHIDPVGTVILPGLLLALSSPFLFGWARPVPVNGSNFSRPRQGMALVALAGPAMNVALAFVSFMVLWLIDDSGWWPSMLWNSFYFNIVLAVFNMIPLLPLDGGRVLAGILPEALAIRFMKMERIGFGVLIGLLIILPLIGQKIGVDLNFLSSLVTRVVRAVAELFFMMAG</sequence>
<feature type="domain" description="Peptidase M50" evidence="14">
    <location>
        <begin position="128"/>
        <end position="187"/>
    </location>
</feature>
<keyword evidence="8" id="KW-0378">Hydrolase</keyword>
<comment type="subcellular location">
    <subcellularLocation>
        <location evidence="2">Cell membrane</location>
        <topology evidence="2">Multi-pass membrane protein</topology>
    </subcellularLocation>
</comment>
<comment type="similarity">
    <text evidence="3">Belongs to the peptidase M50B family.</text>
</comment>
<evidence type="ECO:0000256" key="9">
    <source>
        <dbReference type="ARBA" id="ARBA00022833"/>
    </source>
</evidence>
<dbReference type="InterPro" id="IPR008915">
    <property type="entry name" value="Peptidase_M50"/>
</dbReference>
<keyword evidence="9" id="KW-0862">Zinc</keyword>
<name>A0A143DEQ1_9PROT</name>
<feature type="transmembrane region" description="Helical" evidence="13">
    <location>
        <begin position="99"/>
        <end position="122"/>
    </location>
</feature>
<dbReference type="Pfam" id="PF02163">
    <property type="entry name" value="Peptidase_M50"/>
    <property type="match status" value="1"/>
</dbReference>
<keyword evidence="7" id="KW-0479">Metal-binding</keyword>
<evidence type="ECO:0000256" key="8">
    <source>
        <dbReference type="ARBA" id="ARBA00022801"/>
    </source>
</evidence>
<gene>
    <name evidence="15" type="ORF">AY555_08535</name>
</gene>
<keyword evidence="12 13" id="KW-0472">Membrane</keyword>
<evidence type="ECO:0000256" key="10">
    <source>
        <dbReference type="ARBA" id="ARBA00022989"/>
    </source>
</evidence>
<feature type="transmembrane region" description="Helical" evidence="13">
    <location>
        <begin position="134"/>
        <end position="153"/>
    </location>
</feature>
<evidence type="ECO:0000256" key="12">
    <source>
        <dbReference type="ARBA" id="ARBA00023136"/>
    </source>
</evidence>
<dbReference type="KEGG" id="hjo:AY555_08535"/>